<evidence type="ECO:0000256" key="11">
    <source>
        <dbReference type="ARBA" id="ARBA00023277"/>
    </source>
</evidence>
<feature type="region of interest" description="Disordered" evidence="13">
    <location>
        <begin position="528"/>
        <end position="689"/>
    </location>
</feature>
<comment type="cofactor">
    <cofactor evidence="2">
        <name>Ca(2+)</name>
        <dbReference type="ChEBI" id="CHEBI:29108"/>
    </cofactor>
</comment>
<dbReference type="Proteomes" id="UP001164286">
    <property type="component" value="Unassembled WGS sequence"/>
</dbReference>
<dbReference type="Pfam" id="PF09260">
    <property type="entry name" value="A_amylase_dom_C"/>
    <property type="match status" value="1"/>
</dbReference>
<name>A0AA38H4F2_9TREE</name>
<dbReference type="GO" id="GO:0005509">
    <property type="term" value="F:calcium ion binding"/>
    <property type="evidence" value="ECO:0007669"/>
    <property type="project" value="InterPro"/>
</dbReference>
<dbReference type="InterPro" id="IPR006047">
    <property type="entry name" value="GH13_cat_dom"/>
</dbReference>
<dbReference type="PANTHER" id="PTHR10357">
    <property type="entry name" value="ALPHA-AMYLASE FAMILY MEMBER"/>
    <property type="match status" value="1"/>
</dbReference>
<feature type="compositionally biased region" description="Low complexity" evidence="13">
    <location>
        <begin position="596"/>
        <end position="628"/>
    </location>
</feature>
<feature type="compositionally biased region" description="Pro residues" evidence="13">
    <location>
        <begin position="581"/>
        <end position="595"/>
    </location>
</feature>
<evidence type="ECO:0000313" key="16">
    <source>
        <dbReference type="EMBL" id="KAI9634322.1"/>
    </source>
</evidence>
<proteinExistence type="inferred from homology"/>
<keyword evidence="8" id="KW-0106">Calcium</keyword>
<keyword evidence="17" id="KW-1185">Reference proteome</keyword>
<keyword evidence="10" id="KW-0325">Glycoprotein</keyword>
<dbReference type="SUPFAM" id="SSF51445">
    <property type="entry name" value="(Trans)glycosidases"/>
    <property type="match status" value="1"/>
</dbReference>
<dbReference type="SUPFAM" id="SSF51011">
    <property type="entry name" value="Glycosyl hydrolase domain"/>
    <property type="match status" value="1"/>
</dbReference>
<evidence type="ECO:0000256" key="1">
    <source>
        <dbReference type="ARBA" id="ARBA00000548"/>
    </source>
</evidence>
<evidence type="ECO:0000256" key="12">
    <source>
        <dbReference type="ARBA" id="ARBA00023295"/>
    </source>
</evidence>
<keyword evidence="7" id="KW-0378">Hydrolase</keyword>
<dbReference type="GeneID" id="77726879"/>
<dbReference type="InterPro" id="IPR015340">
    <property type="entry name" value="A_amylase_C_dom"/>
</dbReference>
<dbReference type="EC" id="3.2.1.1" evidence="4"/>
<feature type="compositionally biased region" description="Basic residues" evidence="13">
    <location>
        <begin position="664"/>
        <end position="674"/>
    </location>
</feature>
<feature type="compositionally biased region" description="Gly residues" evidence="13">
    <location>
        <begin position="647"/>
        <end position="659"/>
    </location>
</feature>
<dbReference type="AlphaFoldDB" id="A0AA38H4F2"/>
<feature type="compositionally biased region" description="Low complexity" evidence="13">
    <location>
        <begin position="528"/>
        <end position="560"/>
    </location>
</feature>
<evidence type="ECO:0000256" key="14">
    <source>
        <dbReference type="SAM" id="SignalP"/>
    </source>
</evidence>
<dbReference type="Gene3D" id="3.20.20.80">
    <property type="entry name" value="Glycosidases"/>
    <property type="match status" value="1"/>
</dbReference>
<evidence type="ECO:0000259" key="15">
    <source>
        <dbReference type="SMART" id="SM00642"/>
    </source>
</evidence>
<evidence type="ECO:0000256" key="8">
    <source>
        <dbReference type="ARBA" id="ARBA00022837"/>
    </source>
</evidence>
<comment type="caution">
    <text evidence="16">The sequence shown here is derived from an EMBL/GenBank/DDBJ whole genome shotgun (WGS) entry which is preliminary data.</text>
</comment>
<organism evidence="16 17">
    <name type="scientific">Dioszegia hungarica</name>
    <dbReference type="NCBI Taxonomy" id="4972"/>
    <lineage>
        <taxon>Eukaryota</taxon>
        <taxon>Fungi</taxon>
        <taxon>Dikarya</taxon>
        <taxon>Basidiomycota</taxon>
        <taxon>Agaricomycotina</taxon>
        <taxon>Tremellomycetes</taxon>
        <taxon>Tremellales</taxon>
        <taxon>Bulleribasidiaceae</taxon>
        <taxon>Dioszegia</taxon>
    </lineage>
</organism>
<dbReference type="GO" id="GO:0016052">
    <property type="term" value="P:carbohydrate catabolic process"/>
    <property type="evidence" value="ECO:0007669"/>
    <property type="project" value="InterPro"/>
</dbReference>
<evidence type="ECO:0000256" key="10">
    <source>
        <dbReference type="ARBA" id="ARBA00023180"/>
    </source>
</evidence>
<keyword evidence="6 14" id="KW-0732">Signal</keyword>
<evidence type="ECO:0000256" key="3">
    <source>
        <dbReference type="ARBA" id="ARBA00008061"/>
    </source>
</evidence>
<accession>A0AA38H4F2</accession>
<gene>
    <name evidence="16" type="ORF">MKK02DRAFT_28953</name>
</gene>
<evidence type="ECO:0000256" key="2">
    <source>
        <dbReference type="ARBA" id="ARBA00001913"/>
    </source>
</evidence>
<evidence type="ECO:0000256" key="4">
    <source>
        <dbReference type="ARBA" id="ARBA00012595"/>
    </source>
</evidence>
<evidence type="ECO:0000256" key="13">
    <source>
        <dbReference type="SAM" id="MobiDB-lite"/>
    </source>
</evidence>
<evidence type="ECO:0000256" key="7">
    <source>
        <dbReference type="ARBA" id="ARBA00022801"/>
    </source>
</evidence>
<comment type="catalytic activity">
    <reaction evidence="1">
        <text>Endohydrolysis of (1-&gt;4)-alpha-D-glucosidic linkages in polysaccharides containing three or more (1-&gt;4)-alpha-linked D-glucose units.</text>
        <dbReference type="EC" id="3.2.1.1"/>
    </reaction>
</comment>
<dbReference type="SMART" id="SM00642">
    <property type="entry name" value="Aamy"/>
    <property type="match status" value="1"/>
</dbReference>
<keyword evidence="5" id="KW-0479">Metal-binding</keyword>
<evidence type="ECO:0000256" key="5">
    <source>
        <dbReference type="ARBA" id="ARBA00022723"/>
    </source>
</evidence>
<sequence>MLPSSVLFSVLTFLAGAQAATKDQWRSRSVYQLLTDRFAPPTPDKQCDLRSYCGGTWQTLISRLDYLQNAGFDAVWISPTGLGLEGFTKWGENYHGFWTVDPFAPNPHYGSAADLKALSAALHARGMYLMVDIAVNHLASTDTDISDAALARKSDGKLLFQKESNFHPACGINWGNQESEQKCWLAQDGVALMDLKTEDSAVAESLRKKFAAYMAEYGIDGARVDASKHMTKQFQHDFCSGANTFCIGEVYDDSTAVAAAYTNGDGIDSVFGFGMMWGAVDVFAKDKPMSALSRRAQEANSEYADATLIGAILDNHDLPRFNSLASDKSNVYNAMALQFLFGGIPTMYYGLEQDISFGAHDPENRAPLWQYGNFQTAGDSYKRVARLNLIRRKMGELGGFHEVIGKEVGATDDDIAFERNGALLVLTKRGAGQGGDWTINKAGFPTDAKLVDLLSCSTAAADPDGSLKVTFNNGFPFFYVTKDIADQTEICGKIPSSSFSSASSSASLSASASSSSSVSVSASASTSVSSSSAGVASPSPGSPVASSSSSQVSQDPASTSCPPGSTPSAPIKEGSAAEPDQPQPGPEDPSLPPSSDPNGPNDPNAGYPAEQPQSLSSSASATATKEAAIGSPSQPGINPKPPASSGSGSGNGNGQGSGQTSGACKRRIVRKRGMSSKSSRSSSGLARSS</sequence>
<keyword evidence="11" id="KW-0119">Carbohydrate metabolism</keyword>
<evidence type="ECO:0000256" key="9">
    <source>
        <dbReference type="ARBA" id="ARBA00023157"/>
    </source>
</evidence>
<evidence type="ECO:0000313" key="17">
    <source>
        <dbReference type="Proteomes" id="UP001164286"/>
    </source>
</evidence>
<dbReference type="PANTHER" id="PTHR10357:SF215">
    <property type="entry name" value="ALPHA-AMYLASE 1"/>
    <property type="match status" value="1"/>
</dbReference>
<dbReference type="Gene3D" id="2.60.40.1180">
    <property type="entry name" value="Golgi alpha-mannosidase II"/>
    <property type="match status" value="1"/>
</dbReference>
<feature type="signal peptide" evidence="14">
    <location>
        <begin position="1"/>
        <end position="19"/>
    </location>
</feature>
<feature type="chain" id="PRO_5041295190" description="alpha-amylase" evidence="14">
    <location>
        <begin position="20"/>
        <end position="689"/>
    </location>
</feature>
<keyword evidence="9" id="KW-1015">Disulfide bond</keyword>
<feature type="domain" description="Glycosyl hydrolase family 13 catalytic" evidence="15">
    <location>
        <begin position="32"/>
        <end position="391"/>
    </location>
</feature>
<dbReference type="RefSeq" id="XP_052944099.1">
    <property type="nucleotide sequence ID" value="XM_053087674.1"/>
</dbReference>
<dbReference type="Pfam" id="PF00128">
    <property type="entry name" value="Alpha-amylase"/>
    <property type="match status" value="1"/>
</dbReference>
<dbReference type="GO" id="GO:0004556">
    <property type="term" value="F:alpha-amylase activity"/>
    <property type="evidence" value="ECO:0007669"/>
    <property type="project" value="UniProtKB-EC"/>
</dbReference>
<dbReference type="InterPro" id="IPR017853">
    <property type="entry name" value="GH"/>
</dbReference>
<protein>
    <recommendedName>
        <fullName evidence="4">alpha-amylase</fullName>
        <ecNumber evidence="4">3.2.1.1</ecNumber>
    </recommendedName>
</protein>
<evidence type="ECO:0000256" key="6">
    <source>
        <dbReference type="ARBA" id="ARBA00022729"/>
    </source>
</evidence>
<feature type="compositionally biased region" description="Low complexity" evidence="13">
    <location>
        <begin position="675"/>
        <end position="689"/>
    </location>
</feature>
<comment type="similarity">
    <text evidence="3">Belongs to the glycosyl hydrolase 13 family.</text>
</comment>
<dbReference type="InterPro" id="IPR013780">
    <property type="entry name" value="Glyco_hydro_b"/>
</dbReference>
<dbReference type="EMBL" id="JAKWFO010000008">
    <property type="protein sequence ID" value="KAI9634322.1"/>
    <property type="molecule type" value="Genomic_DNA"/>
</dbReference>
<reference evidence="16" key="1">
    <citation type="journal article" date="2022" name="G3 (Bethesda)">
        <title>High quality genome of the basidiomycete yeast Dioszegia hungarica PDD-24b-2 isolated from cloud water.</title>
        <authorList>
            <person name="Jarrige D."/>
            <person name="Haridas S."/>
            <person name="Bleykasten-Grosshans C."/>
            <person name="Joly M."/>
            <person name="Nadalig T."/>
            <person name="Sancelme M."/>
            <person name="Vuilleumier S."/>
            <person name="Grigoriev I.V."/>
            <person name="Amato P."/>
            <person name="Bringel F."/>
        </authorList>
    </citation>
    <scope>NUCLEOTIDE SEQUENCE</scope>
    <source>
        <strain evidence="16">PDD-24b-2</strain>
    </source>
</reference>
<keyword evidence="12" id="KW-0326">Glycosidase</keyword>